<evidence type="ECO:0000313" key="2">
    <source>
        <dbReference type="EMBL" id="GBP59329.1"/>
    </source>
</evidence>
<accession>A0A4C1XAH8</accession>
<feature type="region of interest" description="Disordered" evidence="1">
    <location>
        <begin position="44"/>
        <end position="72"/>
    </location>
</feature>
<evidence type="ECO:0000256" key="1">
    <source>
        <dbReference type="SAM" id="MobiDB-lite"/>
    </source>
</evidence>
<reference evidence="2 3" key="1">
    <citation type="journal article" date="2019" name="Commun. Biol.">
        <title>The bagworm genome reveals a unique fibroin gene that provides high tensile strength.</title>
        <authorList>
            <person name="Kono N."/>
            <person name="Nakamura H."/>
            <person name="Ohtoshi R."/>
            <person name="Tomita M."/>
            <person name="Numata K."/>
            <person name="Arakawa K."/>
        </authorList>
    </citation>
    <scope>NUCLEOTIDE SEQUENCE [LARGE SCALE GENOMIC DNA]</scope>
</reference>
<protein>
    <submittedName>
        <fullName evidence="2">Uncharacterized protein</fullName>
    </submittedName>
</protein>
<organism evidence="2 3">
    <name type="scientific">Eumeta variegata</name>
    <name type="common">Bagworm moth</name>
    <name type="synonym">Eumeta japonica</name>
    <dbReference type="NCBI Taxonomy" id="151549"/>
    <lineage>
        <taxon>Eukaryota</taxon>
        <taxon>Metazoa</taxon>
        <taxon>Ecdysozoa</taxon>
        <taxon>Arthropoda</taxon>
        <taxon>Hexapoda</taxon>
        <taxon>Insecta</taxon>
        <taxon>Pterygota</taxon>
        <taxon>Neoptera</taxon>
        <taxon>Endopterygota</taxon>
        <taxon>Lepidoptera</taxon>
        <taxon>Glossata</taxon>
        <taxon>Ditrysia</taxon>
        <taxon>Tineoidea</taxon>
        <taxon>Psychidae</taxon>
        <taxon>Oiketicinae</taxon>
        <taxon>Eumeta</taxon>
    </lineage>
</organism>
<dbReference type="Proteomes" id="UP000299102">
    <property type="component" value="Unassembled WGS sequence"/>
</dbReference>
<evidence type="ECO:0000313" key="3">
    <source>
        <dbReference type="Proteomes" id="UP000299102"/>
    </source>
</evidence>
<keyword evidence="3" id="KW-1185">Reference proteome</keyword>
<name>A0A4C1XAH8_EUMVA</name>
<comment type="caution">
    <text evidence="2">The sequence shown here is derived from an EMBL/GenBank/DDBJ whole genome shotgun (WGS) entry which is preliminary data.</text>
</comment>
<dbReference type="EMBL" id="BGZK01000758">
    <property type="protein sequence ID" value="GBP59329.1"/>
    <property type="molecule type" value="Genomic_DNA"/>
</dbReference>
<dbReference type="AlphaFoldDB" id="A0A4C1XAH8"/>
<sequence>MTCPGAGDEKAALGPRAGAAAGAACAVRLNLHFNKLNRPQHCTELNDQRVAKSDSENENKRSRILSDRSNKS</sequence>
<proteinExistence type="predicted"/>
<gene>
    <name evidence="2" type="ORF">EVAR_40715_1</name>
</gene>